<protein>
    <submittedName>
        <fullName evidence="1">Uncharacterized protein</fullName>
    </submittedName>
</protein>
<proteinExistence type="predicted"/>
<name>A0A8S5U204_9VIRU</name>
<evidence type="ECO:0000313" key="1">
    <source>
        <dbReference type="EMBL" id="DAF88479.1"/>
    </source>
</evidence>
<dbReference type="EMBL" id="BK015986">
    <property type="protein sequence ID" value="DAF88479.1"/>
    <property type="molecule type" value="Genomic_DNA"/>
</dbReference>
<sequence length="34" mass="4056">MVEPAIHNHFCMINVRIWSRRIKSVRSGITINFE</sequence>
<organism evidence="1">
    <name type="scientific">Inoviridae sp. ctNqM18</name>
    <dbReference type="NCBI Taxonomy" id="2825780"/>
    <lineage>
        <taxon>Viruses</taxon>
        <taxon>Monodnaviria</taxon>
        <taxon>Loebvirae</taxon>
        <taxon>Hofneiviricota</taxon>
        <taxon>Faserviricetes</taxon>
        <taxon>Tubulavirales</taxon>
        <taxon>Inoviridae</taxon>
    </lineage>
</organism>
<reference evidence="1" key="1">
    <citation type="journal article" date="2021" name="Proc. Natl. Acad. Sci. U.S.A.">
        <title>A Catalog of Tens of Thousands of Viruses from Human Metagenomes Reveals Hidden Associations with Chronic Diseases.</title>
        <authorList>
            <person name="Tisza M.J."/>
            <person name="Buck C.B."/>
        </authorList>
    </citation>
    <scope>NUCLEOTIDE SEQUENCE</scope>
    <source>
        <strain evidence="1">CtNqM18</strain>
    </source>
</reference>
<accession>A0A8S5U204</accession>